<gene>
    <name evidence="2" type="ORF">BLNAU_23941</name>
</gene>
<organism evidence="2 3">
    <name type="scientific">Blattamonas nauphoetae</name>
    <dbReference type="NCBI Taxonomy" id="2049346"/>
    <lineage>
        <taxon>Eukaryota</taxon>
        <taxon>Metamonada</taxon>
        <taxon>Preaxostyla</taxon>
        <taxon>Oxymonadida</taxon>
        <taxon>Blattamonas</taxon>
    </lineage>
</organism>
<reference evidence="2 3" key="1">
    <citation type="journal article" date="2022" name="bioRxiv">
        <title>Genomics of Preaxostyla Flagellates Illuminates Evolutionary Transitions and the Path Towards Mitochondrial Loss.</title>
        <authorList>
            <person name="Novak L.V.F."/>
            <person name="Treitli S.C."/>
            <person name="Pyrih J."/>
            <person name="Halakuc P."/>
            <person name="Pipaliya S.V."/>
            <person name="Vacek V."/>
            <person name="Brzon O."/>
            <person name="Soukal P."/>
            <person name="Eme L."/>
            <person name="Dacks J.B."/>
            <person name="Karnkowska A."/>
            <person name="Elias M."/>
            <person name="Hampl V."/>
        </authorList>
    </citation>
    <scope>NUCLEOTIDE SEQUENCE [LARGE SCALE GENOMIC DNA]</scope>
    <source>
        <strain evidence="2">NAU3</strain>
        <tissue evidence="2">Gut</tissue>
    </source>
</reference>
<keyword evidence="3" id="KW-1185">Reference proteome</keyword>
<feature type="region of interest" description="Disordered" evidence="1">
    <location>
        <begin position="147"/>
        <end position="170"/>
    </location>
</feature>
<evidence type="ECO:0000313" key="3">
    <source>
        <dbReference type="Proteomes" id="UP001281761"/>
    </source>
</evidence>
<proteinExistence type="predicted"/>
<evidence type="ECO:0000256" key="1">
    <source>
        <dbReference type="SAM" id="MobiDB-lite"/>
    </source>
</evidence>
<feature type="compositionally biased region" description="Polar residues" evidence="1">
    <location>
        <begin position="147"/>
        <end position="165"/>
    </location>
</feature>
<accession>A0ABQ9WNT2</accession>
<name>A0ABQ9WNT2_9EUKA</name>
<protein>
    <submittedName>
        <fullName evidence="2">Uncharacterized protein</fullName>
    </submittedName>
</protein>
<sequence>MLKIHERSVRTRKQRKVNLNQPFTHILSRTPLTHVDLDVVSQEKRLSGDHMFNSPNEPLTNGFLTAIQNLNQPTITFTNSSIISNNPSKGINETEPVSFTFPPSQLYSEFQVGLSANSKELQRDLQSYIHQFKMQEELDAANQYEASVQKSQNKQTKTTLRNSKTPGRRRISTNEMSLSARTSLQSEREVRFFSEFDPSNPSLNPTDFKTWQQFSHAFEAYRTRKSQKVDDDEFEDMSATIFKQHRIHAPSALFSGSDPTFTLMSGVTDLSEVKIDPHRS</sequence>
<dbReference type="EMBL" id="JARBJD010000543">
    <property type="protein sequence ID" value="KAK2941147.1"/>
    <property type="molecule type" value="Genomic_DNA"/>
</dbReference>
<evidence type="ECO:0000313" key="2">
    <source>
        <dbReference type="EMBL" id="KAK2941147.1"/>
    </source>
</evidence>
<dbReference type="Proteomes" id="UP001281761">
    <property type="component" value="Unassembled WGS sequence"/>
</dbReference>
<comment type="caution">
    <text evidence="2">The sequence shown here is derived from an EMBL/GenBank/DDBJ whole genome shotgun (WGS) entry which is preliminary data.</text>
</comment>